<proteinExistence type="predicted"/>
<keyword evidence="2" id="KW-1185">Reference proteome</keyword>
<reference evidence="1 2" key="1">
    <citation type="submission" date="2020-08" db="EMBL/GenBank/DDBJ databases">
        <title>Cohnella phylogeny.</title>
        <authorList>
            <person name="Dunlap C."/>
        </authorList>
    </citation>
    <scope>NUCLEOTIDE SEQUENCE [LARGE SCALE GENOMIC DNA]</scope>
    <source>
        <strain evidence="1 2">DSM 103658</strain>
    </source>
</reference>
<gene>
    <name evidence="1" type="ORF">H4Q31_15790</name>
</gene>
<dbReference type="AlphaFoldDB" id="A0A841TCL5"/>
<dbReference type="RefSeq" id="WP_185180014.1">
    <property type="nucleotide sequence ID" value="NZ_CBCSEP010000035.1"/>
</dbReference>
<evidence type="ECO:0008006" key="3">
    <source>
        <dbReference type="Google" id="ProtNLM"/>
    </source>
</evidence>
<dbReference type="InterPro" id="IPR036390">
    <property type="entry name" value="WH_DNA-bd_sf"/>
</dbReference>
<protein>
    <recommendedName>
        <fullName evidence="3">DUF559 domain-containing protein</fullName>
    </recommendedName>
</protein>
<comment type="caution">
    <text evidence="1">The sequence shown here is derived from an EMBL/GenBank/DDBJ whole genome shotgun (WGS) entry which is preliminary data.</text>
</comment>
<dbReference type="Proteomes" id="UP000574133">
    <property type="component" value="Unassembled WGS sequence"/>
</dbReference>
<name>A0A841TCL5_9BACL</name>
<dbReference type="EMBL" id="JACJVN010000059">
    <property type="protein sequence ID" value="MBB6678752.1"/>
    <property type="molecule type" value="Genomic_DNA"/>
</dbReference>
<evidence type="ECO:0000313" key="1">
    <source>
        <dbReference type="EMBL" id="MBB6678752.1"/>
    </source>
</evidence>
<sequence>MEFEQAYESFLTRHIERRTGERKGRLLSRNFHAEKLFLRNVWWPLKGNLEDLHPEYEIMDWRGRSYFADFAWTPSGAPVFLWEIKGFAKHVRDMDRNGYSGELNRELFLQGLGYRVASFAYDDVEGRPELVITLLRLLPSQFQGDVLPVKLDALAEREIIRMAIRLARPFRPVDVTRHLSINYRTTMKHMNSLVVKGWVRPVATGNGERIVWYALAKEGLAFYLD</sequence>
<organism evidence="1 2">
    <name type="scientific">Cohnella lubricantis</name>
    <dbReference type="NCBI Taxonomy" id="2163172"/>
    <lineage>
        <taxon>Bacteria</taxon>
        <taxon>Bacillati</taxon>
        <taxon>Bacillota</taxon>
        <taxon>Bacilli</taxon>
        <taxon>Bacillales</taxon>
        <taxon>Paenibacillaceae</taxon>
        <taxon>Cohnella</taxon>
    </lineage>
</organism>
<dbReference type="SUPFAM" id="SSF46785">
    <property type="entry name" value="Winged helix' DNA-binding domain"/>
    <property type="match status" value="1"/>
</dbReference>
<accession>A0A841TCL5</accession>
<evidence type="ECO:0000313" key="2">
    <source>
        <dbReference type="Proteomes" id="UP000574133"/>
    </source>
</evidence>